<evidence type="ECO:0008006" key="3">
    <source>
        <dbReference type="Google" id="ProtNLM"/>
    </source>
</evidence>
<evidence type="ECO:0000313" key="2">
    <source>
        <dbReference type="Proteomes" id="UP000320300"/>
    </source>
</evidence>
<organism evidence="1 2">
    <name type="scientific">Pedobacter westerhofensis</name>
    <dbReference type="NCBI Taxonomy" id="425512"/>
    <lineage>
        <taxon>Bacteria</taxon>
        <taxon>Pseudomonadati</taxon>
        <taxon>Bacteroidota</taxon>
        <taxon>Sphingobacteriia</taxon>
        <taxon>Sphingobacteriales</taxon>
        <taxon>Sphingobacteriaceae</taxon>
        <taxon>Pedobacter</taxon>
    </lineage>
</organism>
<sequence>MSKEILEISILVDEKFDVSFNLVQGIFGLILKVFGK</sequence>
<dbReference type="OrthoDB" id="773011at2"/>
<name>A0A521F246_9SPHI</name>
<accession>A0A521F246</accession>
<evidence type="ECO:0000313" key="1">
    <source>
        <dbReference type="EMBL" id="SMO90233.1"/>
    </source>
</evidence>
<protein>
    <recommendedName>
        <fullName evidence="3">Phenylalanyl-tRNA synthetase subunit alpha</fullName>
    </recommendedName>
</protein>
<reference evidence="1 2" key="1">
    <citation type="submission" date="2017-05" db="EMBL/GenBank/DDBJ databases">
        <authorList>
            <person name="Varghese N."/>
            <person name="Submissions S."/>
        </authorList>
    </citation>
    <scope>NUCLEOTIDE SEQUENCE [LARGE SCALE GENOMIC DNA]</scope>
    <source>
        <strain evidence="1 2">DSM 19036</strain>
    </source>
</reference>
<proteinExistence type="predicted"/>
<gene>
    <name evidence="1" type="ORF">SAMN06265348_11033</name>
</gene>
<dbReference type="EMBL" id="FXTN01000010">
    <property type="protein sequence ID" value="SMO90233.1"/>
    <property type="molecule type" value="Genomic_DNA"/>
</dbReference>
<dbReference type="RefSeq" id="WP_142529760.1">
    <property type="nucleotide sequence ID" value="NZ_CBCSJO010000010.1"/>
</dbReference>
<dbReference type="Proteomes" id="UP000320300">
    <property type="component" value="Unassembled WGS sequence"/>
</dbReference>
<keyword evidence="2" id="KW-1185">Reference proteome</keyword>
<dbReference type="AlphaFoldDB" id="A0A521F246"/>